<evidence type="ECO:0000313" key="4">
    <source>
        <dbReference type="EMBL" id="AOW99819.1"/>
    </source>
</evidence>
<dbReference type="InterPro" id="IPR016035">
    <property type="entry name" value="Acyl_Trfase/lysoPLipase"/>
</dbReference>
<keyword evidence="2" id="KW-0442">Lipid degradation</keyword>
<dbReference type="AlphaFoldDB" id="A0A1D8TQ97"/>
<dbReference type="Gene3D" id="3.40.1090.10">
    <property type="entry name" value="Cytosolic phospholipase A2 catalytic domain"/>
    <property type="match status" value="1"/>
</dbReference>
<keyword evidence="2" id="KW-0378">Hydrolase</keyword>
<dbReference type="GO" id="GO:0016042">
    <property type="term" value="P:lipid catabolic process"/>
    <property type="evidence" value="ECO:0007669"/>
    <property type="project" value="UniProtKB-UniRule"/>
</dbReference>
<dbReference type="STRING" id="1458985.BJP34_10465"/>
<feature type="short sequence motif" description="GXGXXG" evidence="2">
    <location>
        <begin position="10"/>
        <end position="15"/>
    </location>
</feature>
<organism evidence="4 5">
    <name type="scientific">Moorena producens PAL-8-15-08-1</name>
    <dbReference type="NCBI Taxonomy" id="1458985"/>
    <lineage>
        <taxon>Bacteria</taxon>
        <taxon>Bacillati</taxon>
        <taxon>Cyanobacteriota</taxon>
        <taxon>Cyanophyceae</taxon>
        <taxon>Coleofasciculales</taxon>
        <taxon>Coleofasciculaceae</taxon>
        <taxon>Moorena</taxon>
    </lineage>
</organism>
<feature type="active site" description="Nucleophile" evidence="2">
    <location>
        <position position="44"/>
    </location>
</feature>
<feature type="short sequence motif" description="GXSXG" evidence="2">
    <location>
        <begin position="42"/>
        <end position="46"/>
    </location>
</feature>
<name>A0A1D8TQ97_9CYAN</name>
<feature type="short sequence motif" description="DGA/G" evidence="2">
    <location>
        <begin position="184"/>
        <end position="186"/>
    </location>
</feature>
<sequence>MTFRILSLDGGGIRGVIAAVILAELEKDINQPLNKYFDLIAGTSTGSILAAGIATGIPSREMIRLYEQKGERIFRYTSRFSLKRLKVILKYGLSAPKHSNQGLIEVMKEQFGTTKLSDIYDSPRLLITAYDTISRMPIIFKSWREDKDYFHVPLWEACVCSASAPTYFPAHQLKTQSKTYSAIDGGVGANNPSSCALAEAIHLNHSLEEISIISIGTGASNRPIPWEKAKGWGLGQWGWQGRLIEVLFDAPSDIHRYITKELMASLESEDATVSRYLRLQPEITNDTMDDATRSNIAKLKRVAKNYAWQNQGLFQNFLKIH</sequence>
<dbReference type="Proteomes" id="UP000177870">
    <property type="component" value="Chromosome"/>
</dbReference>
<dbReference type="PANTHER" id="PTHR24138:SF10">
    <property type="entry name" value="PHOSPHOLIPASE A2"/>
    <property type="match status" value="1"/>
</dbReference>
<evidence type="ECO:0000256" key="1">
    <source>
        <dbReference type="ARBA" id="ARBA00023098"/>
    </source>
</evidence>
<reference evidence="5" key="1">
    <citation type="submission" date="2016-10" db="EMBL/GenBank/DDBJ databases">
        <title>Comparative genomics uncovers the prolific and rare metabolic potential of the cyanobacterial genus Moorea.</title>
        <authorList>
            <person name="Leao T."/>
            <person name="Castelao G."/>
            <person name="Korobeynikov A."/>
            <person name="Monroe E.A."/>
            <person name="Podell S."/>
            <person name="Glukhov E."/>
            <person name="Allen E."/>
            <person name="Gerwick W.H."/>
            <person name="Gerwick L."/>
        </authorList>
    </citation>
    <scope>NUCLEOTIDE SEQUENCE [LARGE SCALE GENOMIC DNA]</scope>
    <source>
        <strain evidence="5">PAL-8-15-08-1</strain>
    </source>
</reference>
<evidence type="ECO:0000256" key="2">
    <source>
        <dbReference type="PROSITE-ProRule" id="PRU01161"/>
    </source>
</evidence>
<dbReference type="Pfam" id="PF01734">
    <property type="entry name" value="Patatin"/>
    <property type="match status" value="1"/>
</dbReference>
<dbReference type="CDD" id="cd07199">
    <property type="entry name" value="Pat17_PNPLA8_PNPLA9_like"/>
    <property type="match status" value="1"/>
</dbReference>
<dbReference type="NCBIfam" id="NF041079">
    <property type="entry name" value="CBASS_lipase"/>
    <property type="match status" value="1"/>
</dbReference>
<feature type="domain" description="PNPLA" evidence="3">
    <location>
        <begin position="6"/>
        <end position="197"/>
    </location>
</feature>
<evidence type="ECO:0000259" key="3">
    <source>
        <dbReference type="PROSITE" id="PS51635"/>
    </source>
</evidence>
<dbReference type="OrthoDB" id="9807112at2"/>
<feature type="active site" description="Proton acceptor" evidence="2">
    <location>
        <position position="184"/>
    </location>
</feature>
<dbReference type="KEGG" id="mpro:BJP34_10465"/>
<evidence type="ECO:0000313" key="5">
    <source>
        <dbReference type="Proteomes" id="UP000177870"/>
    </source>
</evidence>
<protein>
    <submittedName>
        <fullName evidence="4">Patatin</fullName>
    </submittedName>
</protein>
<dbReference type="InterPro" id="IPR002641">
    <property type="entry name" value="PNPLA_dom"/>
</dbReference>
<gene>
    <name evidence="4" type="ORF">BJP34_10465</name>
</gene>
<proteinExistence type="predicted"/>
<dbReference type="SUPFAM" id="SSF52151">
    <property type="entry name" value="FabD/lysophospholipase-like"/>
    <property type="match status" value="1"/>
</dbReference>
<accession>A0A1D8TQ97</accession>
<dbReference type="PROSITE" id="PS51635">
    <property type="entry name" value="PNPLA"/>
    <property type="match status" value="1"/>
</dbReference>
<dbReference type="InterPro" id="IPR047156">
    <property type="entry name" value="Teg/CotR/CapV-like"/>
</dbReference>
<dbReference type="RefSeq" id="WP_070392293.1">
    <property type="nucleotide sequence ID" value="NZ_CP017599.1"/>
</dbReference>
<dbReference type="PANTHER" id="PTHR24138">
    <property type="entry name" value="INTRACELLLAR PHOSPHOLIPASE A FAMILY"/>
    <property type="match status" value="1"/>
</dbReference>
<dbReference type="GO" id="GO:0016787">
    <property type="term" value="F:hydrolase activity"/>
    <property type="evidence" value="ECO:0007669"/>
    <property type="project" value="UniProtKB-UniRule"/>
</dbReference>
<dbReference type="EMBL" id="CP017599">
    <property type="protein sequence ID" value="AOW99819.1"/>
    <property type="molecule type" value="Genomic_DNA"/>
</dbReference>
<keyword evidence="1 2" id="KW-0443">Lipid metabolism</keyword>